<keyword evidence="3" id="KW-1185">Reference proteome</keyword>
<comment type="caution">
    <text evidence="2">The sequence shown here is derived from an EMBL/GenBank/DDBJ whole genome shotgun (WGS) entry which is preliminary data.</text>
</comment>
<reference evidence="2 3" key="1">
    <citation type="submission" date="2024-09" db="EMBL/GenBank/DDBJ databases">
        <authorList>
            <person name="Lee S.D."/>
        </authorList>
    </citation>
    <scope>NUCLEOTIDE SEQUENCE [LARGE SCALE GENOMIC DNA]</scope>
    <source>
        <strain evidence="2 3">N8-3</strain>
    </source>
</reference>
<evidence type="ECO:0000313" key="3">
    <source>
        <dbReference type="Proteomes" id="UP001592531"/>
    </source>
</evidence>
<proteinExistence type="predicted"/>
<dbReference type="Proteomes" id="UP001592531">
    <property type="component" value="Unassembled WGS sequence"/>
</dbReference>
<gene>
    <name evidence="2" type="ORF">ACEZDE_11140</name>
</gene>
<organism evidence="2 3">
    <name type="scientific">Streptacidiphilus cavernicola</name>
    <dbReference type="NCBI Taxonomy" id="3342716"/>
    <lineage>
        <taxon>Bacteria</taxon>
        <taxon>Bacillati</taxon>
        <taxon>Actinomycetota</taxon>
        <taxon>Actinomycetes</taxon>
        <taxon>Kitasatosporales</taxon>
        <taxon>Streptomycetaceae</taxon>
        <taxon>Streptacidiphilus</taxon>
    </lineage>
</organism>
<dbReference type="RefSeq" id="WP_380535066.1">
    <property type="nucleotide sequence ID" value="NZ_JBHFAB010000006.1"/>
</dbReference>
<sequence length="286" mass="29691">MRSTRALCLAAAAVLGAAALTSCSAASKAADTATGAAKDTAVSVADAMSLTTKQTASYTSMKMKMTEIVPKVGTITASGEMSRNPLAMQMTMSNPQLSQELDAGSIQMMMSGSTMYMNLGDAGAKQLGGKHWMKMDFADLGASGKALSDAMDKSNGQDPSDAVKLLTSSGDVKKVGQETVDGVRTTHYTGTVDMKGLAAQLGKDDSSFKTIVDQAGQLGMSTEKVDLWIDSRNLPVKVHETAATSQGTVDITVDYSDFGNTPVKVTPPPASDTLDFASMLKGAKTS</sequence>
<evidence type="ECO:0008006" key="4">
    <source>
        <dbReference type="Google" id="ProtNLM"/>
    </source>
</evidence>
<dbReference type="Gene3D" id="2.50.20.20">
    <property type="match status" value="1"/>
</dbReference>
<keyword evidence="1" id="KW-0732">Signal</keyword>
<protein>
    <recommendedName>
        <fullName evidence="4">LppX_LprAFG lipoprotein</fullName>
    </recommendedName>
</protein>
<dbReference type="PROSITE" id="PS51257">
    <property type="entry name" value="PROKAR_LIPOPROTEIN"/>
    <property type="match status" value="1"/>
</dbReference>
<name>A0ABV6VUD6_9ACTN</name>
<evidence type="ECO:0000256" key="1">
    <source>
        <dbReference type="SAM" id="SignalP"/>
    </source>
</evidence>
<feature type="signal peptide" evidence="1">
    <location>
        <begin position="1"/>
        <end position="29"/>
    </location>
</feature>
<dbReference type="EMBL" id="JBHFAB010000006">
    <property type="protein sequence ID" value="MFC1417201.1"/>
    <property type="molecule type" value="Genomic_DNA"/>
</dbReference>
<feature type="chain" id="PRO_5046516079" description="LppX_LprAFG lipoprotein" evidence="1">
    <location>
        <begin position="30"/>
        <end position="286"/>
    </location>
</feature>
<evidence type="ECO:0000313" key="2">
    <source>
        <dbReference type="EMBL" id="MFC1417201.1"/>
    </source>
</evidence>
<dbReference type="InterPro" id="IPR029046">
    <property type="entry name" value="LolA/LolB/LppX"/>
</dbReference>
<dbReference type="SUPFAM" id="SSF89392">
    <property type="entry name" value="Prokaryotic lipoproteins and lipoprotein localization factors"/>
    <property type="match status" value="1"/>
</dbReference>
<accession>A0ABV6VUD6</accession>